<dbReference type="EMBL" id="CAHIKZ030001627">
    <property type="protein sequence ID" value="CAE1270094.1"/>
    <property type="molecule type" value="Genomic_DNA"/>
</dbReference>
<dbReference type="GO" id="GO:0008233">
    <property type="term" value="F:peptidase activity"/>
    <property type="evidence" value="ECO:0007669"/>
    <property type="project" value="TreeGrafter"/>
</dbReference>
<dbReference type="GO" id="GO:0006508">
    <property type="term" value="P:proteolysis"/>
    <property type="evidence" value="ECO:0007669"/>
    <property type="project" value="TreeGrafter"/>
</dbReference>
<proteinExistence type="predicted"/>
<evidence type="ECO:0000259" key="2">
    <source>
        <dbReference type="Pfam" id="PF00144"/>
    </source>
</evidence>
<dbReference type="InterPro" id="IPR012338">
    <property type="entry name" value="Beta-lactam/transpept-like"/>
</dbReference>
<feature type="region of interest" description="Disordered" evidence="1">
    <location>
        <begin position="166"/>
        <end position="211"/>
    </location>
</feature>
<organism evidence="3 4">
    <name type="scientific">Acanthosepion pharaonis</name>
    <name type="common">Pharaoh cuttlefish</name>
    <name type="synonym">Sepia pharaonis</name>
    <dbReference type="NCBI Taxonomy" id="158019"/>
    <lineage>
        <taxon>Eukaryota</taxon>
        <taxon>Metazoa</taxon>
        <taxon>Spiralia</taxon>
        <taxon>Lophotrochozoa</taxon>
        <taxon>Mollusca</taxon>
        <taxon>Cephalopoda</taxon>
        <taxon>Coleoidea</taxon>
        <taxon>Decapodiformes</taxon>
        <taxon>Sepiida</taxon>
        <taxon>Sepiina</taxon>
        <taxon>Sepiidae</taxon>
        <taxon>Acanthosepion</taxon>
    </lineage>
</organism>
<dbReference type="Pfam" id="PF00144">
    <property type="entry name" value="Beta-lactamase"/>
    <property type="match status" value="1"/>
</dbReference>
<reference evidence="3" key="1">
    <citation type="submission" date="2021-01" db="EMBL/GenBank/DDBJ databases">
        <authorList>
            <person name="Li R."/>
            <person name="Bekaert M."/>
        </authorList>
    </citation>
    <scope>NUCLEOTIDE SEQUENCE</scope>
    <source>
        <strain evidence="3">Farmed</strain>
    </source>
</reference>
<dbReference type="PANTHER" id="PTHR46520:SF1">
    <property type="entry name" value="SERINE BETA-LACTAMASE-LIKE PROTEIN LACTB, MITOCHONDRIAL"/>
    <property type="match status" value="1"/>
</dbReference>
<dbReference type="Proteomes" id="UP000597762">
    <property type="component" value="Unassembled WGS sequence"/>
</dbReference>
<dbReference type="Gene3D" id="3.40.710.10">
    <property type="entry name" value="DD-peptidase/beta-lactamase superfamily"/>
    <property type="match status" value="2"/>
</dbReference>
<gene>
    <name evidence="3" type="ORF">SPHA_36905</name>
</gene>
<dbReference type="PANTHER" id="PTHR46520">
    <property type="entry name" value="SERINE BETA-LACTAMASE-LIKE PROTEIN LACTB, MITOCHONDRIAL"/>
    <property type="match status" value="1"/>
</dbReference>
<evidence type="ECO:0000256" key="1">
    <source>
        <dbReference type="SAM" id="MobiDB-lite"/>
    </source>
</evidence>
<keyword evidence="4" id="KW-1185">Reference proteome</keyword>
<dbReference type="GO" id="GO:0005739">
    <property type="term" value="C:mitochondrion"/>
    <property type="evidence" value="ECO:0007669"/>
    <property type="project" value="TreeGrafter"/>
</dbReference>
<dbReference type="OrthoDB" id="5946976at2759"/>
<comment type="caution">
    <text evidence="3">The sequence shown here is derived from an EMBL/GenBank/DDBJ whole genome shotgun (WGS) entry which is preliminary data.</text>
</comment>
<feature type="compositionally biased region" description="Low complexity" evidence="1">
    <location>
        <begin position="183"/>
        <end position="192"/>
    </location>
</feature>
<accession>A0A812CJN3</accession>
<evidence type="ECO:0000313" key="3">
    <source>
        <dbReference type="EMBL" id="CAE1270094.1"/>
    </source>
</evidence>
<dbReference type="GO" id="GO:0019216">
    <property type="term" value="P:regulation of lipid metabolic process"/>
    <property type="evidence" value="ECO:0007669"/>
    <property type="project" value="TreeGrafter"/>
</dbReference>
<feature type="compositionally biased region" description="Basic and acidic residues" evidence="1">
    <location>
        <begin position="167"/>
        <end position="182"/>
    </location>
</feature>
<evidence type="ECO:0000313" key="4">
    <source>
        <dbReference type="Proteomes" id="UP000597762"/>
    </source>
</evidence>
<feature type="compositionally biased region" description="Basic and acidic residues" evidence="1">
    <location>
        <begin position="201"/>
        <end position="211"/>
    </location>
</feature>
<dbReference type="AlphaFoldDB" id="A0A812CJN3"/>
<feature type="domain" description="Beta-lactamase-related" evidence="2">
    <location>
        <begin position="50"/>
        <end position="342"/>
    </location>
</feature>
<dbReference type="SUPFAM" id="SSF56601">
    <property type="entry name" value="beta-lactamase/transpeptidase-like"/>
    <property type="match status" value="1"/>
</dbReference>
<name>A0A812CJN3_ACAPH</name>
<protein>
    <submittedName>
        <fullName evidence="3">LACTB</fullName>
    </submittedName>
</protein>
<dbReference type="InterPro" id="IPR052794">
    <property type="entry name" value="Mito_Ser_Protease_LACTB"/>
</dbReference>
<sequence length="393" mass="44285">MFNNSCTLTTANSCFIDTFCFFFFFYLSHFNNIPPEGKITLDEAITFAKDLIERKKTEWGCPGIAIAVSIDGKNTWSEGFGYADLENRVPCTRDTVMRIASISKPITMAAIAKMWENGKIDLDKPVQYYLPSFPEKEVDGEKVTITLHNLLSHMSGIRHYSKAYLNKKNDKNNNNENKKVVESSDNNNNNNHENSEENESDNDKNSNKKEKDEKIDEFYLKRSFKNVEEALTLFRDDPLVHKPGTKFLYTTHGWTLASAVLEKASNIPFPKLMTAVFRELGLHSTCFDRNEPIVYNRARFYRTTKNGQVVNVPYVDNSYKWAGGGFLSTVGDLIKFGNSVGTSSILLILPADSTNPTKNPPKGVVIAGLANLSGLSFIQFALSLAQVFERVQM</sequence>
<dbReference type="InterPro" id="IPR001466">
    <property type="entry name" value="Beta-lactam-related"/>
</dbReference>